<feature type="transmembrane region" description="Helical" evidence="1">
    <location>
        <begin position="110"/>
        <end position="133"/>
    </location>
</feature>
<keyword evidence="3" id="KW-1185">Reference proteome</keyword>
<evidence type="ECO:0008006" key="4">
    <source>
        <dbReference type="Google" id="ProtNLM"/>
    </source>
</evidence>
<evidence type="ECO:0000313" key="3">
    <source>
        <dbReference type="Proteomes" id="UP001314263"/>
    </source>
</evidence>
<feature type="transmembrane region" description="Helical" evidence="1">
    <location>
        <begin position="207"/>
        <end position="227"/>
    </location>
</feature>
<dbReference type="SUPFAM" id="SSF103481">
    <property type="entry name" value="Multidrug resistance efflux transporter EmrE"/>
    <property type="match status" value="1"/>
</dbReference>
<name>A0AAV1I576_9CHLO</name>
<feature type="transmembrane region" description="Helical" evidence="1">
    <location>
        <begin position="28"/>
        <end position="47"/>
    </location>
</feature>
<feature type="transmembrane region" description="Helical" evidence="1">
    <location>
        <begin position="180"/>
        <end position="201"/>
    </location>
</feature>
<feature type="transmembrane region" description="Helical" evidence="1">
    <location>
        <begin position="54"/>
        <end position="73"/>
    </location>
</feature>
<dbReference type="InterPro" id="IPR037185">
    <property type="entry name" value="EmrE-like"/>
</dbReference>
<feature type="transmembrane region" description="Helical" evidence="1">
    <location>
        <begin position="153"/>
        <end position="173"/>
    </location>
</feature>
<dbReference type="PANTHER" id="PTHR22911">
    <property type="entry name" value="ACYL-MALONYL CONDENSING ENZYME-RELATED"/>
    <property type="match status" value="1"/>
</dbReference>
<gene>
    <name evidence="2" type="ORF">CVIRNUC_005340</name>
</gene>
<feature type="transmembrane region" description="Helical" evidence="1">
    <location>
        <begin position="79"/>
        <end position="98"/>
    </location>
</feature>
<accession>A0AAV1I576</accession>
<proteinExistence type="predicted"/>
<keyword evidence="1" id="KW-0812">Transmembrane</keyword>
<protein>
    <recommendedName>
        <fullName evidence="4">EamA domain-containing protein</fullName>
    </recommendedName>
</protein>
<dbReference type="Proteomes" id="UP001314263">
    <property type="component" value="Unassembled WGS sequence"/>
</dbReference>
<dbReference type="AlphaFoldDB" id="A0AAV1I576"/>
<organism evidence="2 3">
    <name type="scientific">Coccomyxa viridis</name>
    <dbReference type="NCBI Taxonomy" id="1274662"/>
    <lineage>
        <taxon>Eukaryota</taxon>
        <taxon>Viridiplantae</taxon>
        <taxon>Chlorophyta</taxon>
        <taxon>core chlorophytes</taxon>
        <taxon>Trebouxiophyceae</taxon>
        <taxon>Trebouxiophyceae incertae sedis</taxon>
        <taxon>Coccomyxaceae</taxon>
        <taxon>Coccomyxa</taxon>
    </lineage>
</organism>
<keyword evidence="1" id="KW-0472">Membrane</keyword>
<dbReference type="PANTHER" id="PTHR22911:SF76">
    <property type="entry name" value="EAMA DOMAIN-CONTAINING PROTEIN"/>
    <property type="match status" value="1"/>
</dbReference>
<sequence length="236" mass="24372">MLLSGAALAVHFSLWVEGIENTTITHALFFISVTPIIIAAGMWACGLPISTGEIAGTCAGFIGGILLAAGGAQEGEVTIFGDLSCVVASVCIILYLFIGRRLRAWMPAFVYAHVVTASAAGMLIIAGLIGGASPQAAGNAGIAGWLQSPHRSVVLYLSVVPGILGHLGFNIVLKYVHPLLLTLSLAIEPLLGSLIGWSVGLAEAPGIFTWIGGAVLLISTLLVVVAGHRREQAERV</sequence>
<evidence type="ECO:0000313" key="2">
    <source>
        <dbReference type="EMBL" id="CAK0781310.1"/>
    </source>
</evidence>
<dbReference type="EMBL" id="CAUYUE010000006">
    <property type="protein sequence ID" value="CAK0781310.1"/>
    <property type="molecule type" value="Genomic_DNA"/>
</dbReference>
<keyword evidence="1" id="KW-1133">Transmembrane helix</keyword>
<dbReference type="GO" id="GO:0016020">
    <property type="term" value="C:membrane"/>
    <property type="evidence" value="ECO:0007669"/>
    <property type="project" value="TreeGrafter"/>
</dbReference>
<evidence type="ECO:0000256" key="1">
    <source>
        <dbReference type="SAM" id="Phobius"/>
    </source>
</evidence>
<reference evidence="2 3" key="1">
    <citation type="submission" date="2023-10" db="EMBL/GenBank/DDBJ databases">
        <authorList>
            <person name="Maclean D."/>
            <person name="Macfadyen A."/>
        </authorList>
    </citation>
    <scope>NUCLEOTIDE SEQUENCE [LARGE SCALE GENOMIC DNA]</scope>
</reference>
<comment type="caution">
    <text evidence="2">The sequence shown here is derived from an EMBL/GenBank/DDBJ whole genome shotgun (WGS) entry which is preliminary data.</text>
</comment>